<proteinExistence type="predicted"/>
<reference evidence="2" key="1">
    <citation type="submission" date="2023-03" db="EMBL/GenBank/DDBJ databases">
        <title>Actinoallomurus iriomotensis NBRC 103681.</title>
        <authorList>
            <person name="Ichikawa N."/>
            <person name="Sato H."/>
            <person name="Tonouchi N."/>
        </authorList>
    </citation>
    <scope>NUCLEOTIDE SEQUENCE</scope>
    <source>
        <strain evidence="2">NBRC 103681</strain>
    </source>
</reference>
<name>A0A9W6RGX5_9ACTN</name>
<comment type="caution">
    <text evidence="2">The sequence shown here is derived from an EMBL/GenBank/DDBJ whole genome shotgun (WGS) entry which is preliminary data.</text>
</comment>
<accession>A0A9W6RGX5</accession>
<gene>
    <name evidence="2" type="ORF">Airi01_027120</name>
</gene>
<evidence type="ECO:0000256" key="1">
    <source>
        <dbReference type="SAM" id="MobiDB-lite"/>
    </source>
</evidence>
<organism evidence="2 3">
    <name type="scientific">Actinoallomurus iriomotensis</name>
    <dbReference type="NCBI Taxonomy" id="478107"/>
    <lineage>
        <taxon>Bacteria</taxon>
        <taxon>Bacillati</taxon>
        <taxon>Actinomycetota</taxon>
        <taxon>Actinomycetes</taxon>
        <taxon>Streptosporangiales</taxon>
        <taxon>Thermomonosporaceae</taxon>
        <taxon>Actinoallomurus</taxon>
    </lineage>
</organism>
<dbReference type="Proteomes" id="UP001165135">
    <property type="component" value="Unassembled WGS sequence"/>
</dbReference>
<evidence type="ECO:0000313" key="3">
    <source>
        <dbReference type="Proteomes" id="UP001165135"/>
    </source>
</evidence>
<protein>
    <submittedName>
        <fullName evidence="2">Uncharacterized protein</fullName>
    </submittedName>
</protein>
<dbReference type="EMBL" id="BSTJ01000003">
    <property type="protein sequence ID" value="GLY74445.1"/>
    <property type="molecule type" value="Genomic_DNA"/>
</dbReference>
<dbReference type="AlphaFoldDB" id="A0A9W6RGX5"/>
<evidence type="ECO:0000313" key="2">
    <source>
        <dbReference type="EMBL" id="GLY74445.1"/>
    </source>
</evidence>
<feature type="region of interest" description="Disordered" evidence="1">
    <location>
        <begin position="27"/>
        <end position="70"/>
    </location>
</feature>
<sequence>MVHPEFDGAAQDPDRLIAVAGRGVGRERLSGLGQPHRAESDPVDPQVAEGPGPRGRGWRARAWTGDGSPS</sequence>